<feature type="compositionally biased region" description="Basic residues" evidence="10">
    <location>
        <begin position="78"/>
        <end position="91"/>
    </location>
</feature>
<gene>
    <name evidence="12" type="ORF">GT037_005992</name>
</gene>
<keyword evidence="5 8" id="KW-0645">Protease</keyword>
<dbReference type="InterPro" id="IPR036390">
    <property type="entry name" value="WH_DNA-bd_sf"/>
</dbReference>
<dbReference type="InterPro" id="IPR018349">
    <property type="entry name" value="Pept_M24A_MAP2_BS"/>
</dbReference>
<keyword evidence="3 8" id="KW-0031">Aminopeptidase</keyword>
<keyword evidence="6 8" id="KW-0479">Metal-binding</keyword>
<dbReference type="GO" id="GO:0046872">
    <property type="term" value="F:metal ion binding"/>
    <property type="evidence" value="ECO:0007669"/>
    <property type="project" value="UniProtKB-UniRule"/>
</dbReference>
<dbReference type="GeneID" id="62204217"/>
<dbReference type="EMBL" id="JAAABM010000007">
    <property type="protein sequence ID" value="KAF7676487.1"/>
    <property type="molecule type" value="Genomic_DNA"/>
</dbReference>
<comment type="function">
    <text evidence="8 9">Cotranslationally removes the N-terminal methionine from nascent proteins. The N-terminal methionine is often cleaved when the second residue in the primary sequence is small and uncharged (Met-Ala-, Cys, Gly, Pro, Ser, Thr, or Val).</text>
</comment>
<evidence type="ECO:0000256" key="1">
    <source>
        <dbReference type="ARBA" id="ARBA00000294"/>
    </source>
</evidence>
<keyword evidence="4 8" id="KW-0963">Cytoplasm</keyword>
<evidence type="ECO:0000256" key="5">
    <source>
        <dbReference type="ARBA" id="ARBA00022670"/>
    </source>
</evidence>
<dbReference type="Gene3D" id="1.10.10.10">
    <property type="entry name" value="Winged helix-like DNA-binding domain superfamily/Winged helix DNA-binding domain"/>
    <property type="match status" value="1"/>
</dbReference>
<keyword evidence="13" id="KW-1185">Reference proteome</keyword>
<feature type="binding site" evidence="8">
    <location>
        <position position="323"/>
    </location>
    <ligand>
        <name>a divalent metal cation</name>
        <dbReference type="ChEBI" id="CHEBI:60240"/>
        <label>2</label>
        <note>catalytic</note>
    </ligand>
</feature>
<feature type="binding site" evidence="8">
    <location>
        <position position="254"/>
    </location>
    <ligand>
        <name>a divalent metal cation</name>
        <dbReference type="ChEBI" id="CHEBI:60240"/>
        <label>1</label>
    </ligand>
</feature>
<evidence type="ECO:0000256" key="8">
    <source>
        <dbReference type="HAMAP-Rule" id="MF_03175"/>
    </source>
</evidence>
<dbReference type="InterPro" id="IPR000994">
    <property type="entry name" value="Pept_M24"/>
</dbReference>
<feature type="compositionally biased region" description="Acidic residues" evidence="10">
    <location>
        <begin position="53"/>
        <end position="62"/>
    </location>
</feature>
<dbReference type="InterPro" id="IPR036005">
    <property type="entry name" value="Creatinase/aminopeptidase-like"/>
</dbReference>
<dbReference type="HAMAP" id="MF_03175">
    <property type="entry name" value="MetAP_2_euk"/>
    <property type="match status" value="1"/>
</dbReference>
<proteinExistence type="inferred from homology"/>
<comment type="similarity">
    <text evidence="8">Belongs to the peptidase M24A family. Methionine aminopeptidase eukaryotic type 2 subfamily.</text>
</comment>
<dbReference type="GO" id="GO:0004239">
    <property type="term" value="F:initiator methionyl aminopeptidase activity"/>
    <property type="evidence" value="ECO:0007669"/>
    <property type="project" value="UniProtKB-UniRule"/>
</dbReference>
<dbReference type="PANTHER" id="PTHR45777:SF1">
    <property type="entry name" value="METHIONINE AMINOPEPTIDASE 2-2"/>
    <property type="match status" value="1"/>
</dbReference>
<dbReference type="InterPro" id="IPR002468">
    <property type="entry name" value="Pept_M24A_MAP2"/>
</dbReference>
<evidence type="ECO:0000256" key="6">
    <source>
        <dbReference type="ARBA" id="ARBA00022723"/>
    </source>
</evidence>
<evidence type="ECO:0000256" key="7">
    <source>
        <dbReference type="ARBA" id="ARBA00022801"/>
    </source>
</evidence>
<feature type="binding site" evidence="8">
    <location>
        <position position="356"/>
    </location>
    <ligand>
        <name>a divalent metal cation</name>
        <dbReference type="ChEBI" id="CHEBI:60240"/>
        <label>2</label>
        <note>catalytic</note>
    </ligand>
</feature>
<comment type="cofactor">
    <cofactor evidence="8">
        <name>Co(2+)</name>
        <dbReference type="ChEBI" id="CHEBI:48828"/>
    </cofactor>
    <cofactor evidence="8">
        <name>Zn(2+)</name>
        <dbReference type="ChEBI" id="CHEBI:29105"/>
    </cofactor>
    <cofactor evidence="8">
        <name>Mn(2+)</name>
        <dbReference type="ChEBI" id="CHEBI:29035"/>
    </cofactor>
    <cofactor evidence="8">
        <name>Fe(2+)</name>
        <dbReference type="ChEBI" id="CHEBI:29033"/>
    </cofactor>
    <text evidence="8">Binds 2 divalent metal cations per subunit. Has a high-affinity and a low affinity metal-binding site. The true nature of the physiological cofactor is under debate. The enzyme is active with cobalt, zinc, manganese or divalent iron ions. Most likely, methionine aminopeptidases function as mononuclear Fe(2+)-metalloproteases under physiological conditions, and the catalytically relevant metal-binding site has been assigned to the histidine-containing high-affinity site.</text>
</comment>
<comment type="cofactor">
    <cofactor evidence="2">
        <name>Fe(2+)</name>
        <dbReference type="ChEBI" id="CHEBI:29033"/>
    </cofactor>
</comment>
<dbReference type="GO" id="GO:0005737">
    <property type="term" value="C:cytoplasm"/>
    <property type="evidence" value="ECO:0007669"/>
    <property type="project" value="UniProtKB-SubCell"/>
</dbReference>
<dbReference type="InterPro" id="IPR001714">
    <property type="entry name" value="Pept_M24_MAP"/>
</dbReference>
<dbReference type="InterPro" id="IPR036388">
    <property type="entry name" value="WH-like_DNA-bd_sf"/>
</dbReference>
<feature type="domain" description="Peptidase M24" evidence="11">
    <location>
        <begin position="154"/>
        <end position="372"/>
    </location>
</feature>
<protein>
    <recommendedName>
        <fullName evidence="8">Methionine aminopeptidase 2</fullName>
        <shortName evidence="8">MAP 2</shortName>
        <shortName evidence="8">MetAP 2</shortName>
        <ecNumber evidence="8">3.4.11.18</ecNumber>
    </recommendedName>
    <alternativeName>
        <fullName evidence="8">Peptidase M</fullName>
    </alternativeName>
</protein>
<evidence type="ECO:0000256" key="3">
    <source>
        <dbReference type="ARBA" id="ARBA00022438"/>
    </source>
</evidence>
<feature type="binding site" evidence="8">
    <location>
        <position position="452"/>
    </location>
    <ligand>
        <name>a divalent metal cation</name>
        <dbReference type="ChEBI" id="CHEBI:60240"/>
        <label>2</label>
        <note>catalytic</note>
    </ligand>
</feature>
<evidence type="ECO:0000256" key="9">
    <source>
        <dbReference type="RuleBase" id="RU003653"/>
    </source>
</evidence>
<evidence type="ECO:0000256" key="2">
    <source>
        <dbReference type="ARBA" id="ARBA00001954"/>
    </source>
</evidence>
<dbReference type="RefSeq" id="XP_038786728.1">
    <property type="nucleotide sequence ID" value="XM_038931039.1"/>
</dbReference>
<evidence type="ECO:0000256" key="10">
    <source>
        <dbReference type="SAM" id="MobiDB-lite"/>
    </source>
</evidence>
<keyword evidence="7 8" id="KW-0378">Hydrolase</keyword>
<dbReference type="AlphaFoldDB" id="A0A8H7B8F7"/>
<dbReference type="Proteomes" id="UP000596902">
    <property type="component" value="Unassembled WGS sequence"/>
</dbReference>
<dbReference type="EC" id="3.4.11.18" evidence="8"/>
<dbReference type="PRINTS" id="PR00599">
    <property type="entry name" value="MAPEPTIDASE"/>
</dbReference>
<dbReference type="GO" id="GO:0070006">
    <property type="term" value="F:metalloaminopeptidase activity"/>
    <property type="evidence" value="ECO:0007669"/>
    <property type="project" value="UniProtKB-UniRule"/>
</dbReference>
<comment type="subcellular location">
    <subcellularLocation>
        <location evidence="8">Cytoplasm</location>
    </subcellularLocation>
</comment>
<dbReference type="SUPFAM" id="SSF55920">
    <property type="entry name" value="Creatinase/aminopeptidase"/>
    <property type="match status" value="1"/>
</dbReference>
<dbReference type="SUPFAM" id="SSF46785">
    <property type="entry name" value="Winged helix' DNA-binding domain"/>
    <property type="match status" value="1"/>
</dbReference>
<evidence type="ECO:0000259" key="11">
    <source>
        <dbReference type="Pfam" id="PF00557"/>
    </source>
</evidence>
<dbReference type="InterPro" id="IPR050247">
    <property type="entry name" value="Met_Aminopeptidase_Type2"/>
</dbReference>
<evidence type="ECO:0000313" key="13">
    <source>
        <dbReference type="Proteomes" id="UP000596902"/>
    </source>
</evidence>
<name>A0A8H7B8F7_9PLEO</name>
<dbReference type="Pfam" id="PF00557">
    <property type="entry name" value="Peptidase_M24"/>
    <property type="match status" value="1"/>
</dbReference>
<reference evidence="12" key="1">
    <citation type="submission" date="2020-01" db="EMBL/GenBank/DDBJ databases">
        <authorList>
            <person name="Feng Z.H.Z."/>
        </authorList>
    </citation>
    <scope>NUCLEOTIDE SEQUENCE</scope>
    <source>
        <strain evidence="12">CBS107.38</strain>
    </source>
</reference>
<feature type="binding site" evidence="8">
    <location>
        <position position="222"/>
    </location>
    <ligand>
        <name>substrate</name>
    </ligand>
</feature>
<dbReference type="NCBIfam" id="TIGR00501">
    <property type="entry name" value="met_pdase_II"/>
    <property type="match status" value="1"/>
</dbReference>
<feature type="binding site" evidence="8">
    <location>
        <position position="243"/>
    </location>
    <ligand>
        <name>a divalent metal cation</name>
        <dbReference type="ChEBI" id="CHEBI:60240"/>
        <label>1</label>
    </ligand>
</feature>
<comment type="catalytic activity">
    <reaction evidence="1 8 9">
        <text>Release of N-terminal amino acids, preferentially methionine, from peptides and arylamides.</text>
        <dbReference type="EC" id="3.4.11.18"/>
    </reaction>
</comment>
<dbReference type="PROSITE" id="PS01202">
    <property type="entry name" value="MAP_2"/>
    <property type="match status" value="1"/>
</dbReference>
<dbReference type="GO" id="GO:0006508">
    <property type="term" value="P:proteolysis"/>
    <property type="evidence" value="ECO:0007669"/>
    <property type="project" value="UniProtKB-KW"/>
</dbReference>
<accession>A0A8H7B8F7</accession>
<evidence type="ECO:0000313" key="12">
    <source>
        <dbReference type="EMBL" id="KAF7676487.1"/>
    </source>
</evidence>
<reference evidence="12" key="2">
    <citation type="submission" date="2020-08" db="EMBL/GenBank/DDBJ databases">
        <title>Draft Genome Sequence of Cumin Blight Pathogen Alternaria burnsii.</title>
        <authorList>
            <person name="Feng Z."/>
        </authorList>
    </citation>
    <scope>NUCLEOTIDE SEQUENCE</scope>
    <source>
        <strain evidence="12">CBS107.38</strain>
    </source>
</reference>
<dbReference type="PANTHER" id="PTHR45777">
    <property type="entry name" value="METHIONINE AMINOPEPTIDASE 2"/>
    <property type="match status" value="1"/>
</dbReference>
<dbReference type="Gene3D" id="3.90.230.10">
    <property type="entry name" value="Creatinase/methionine aminopeptidase superfamily"/>
    <property type="match status" value="1"/>
</dbReference>
<comment type="caution">
    <text evidence="12">The sequence shown here is derived from an EMBL/GenBank/DDBJ whole genome shotgun (WGS) entry which is preliminary data.</text>
</comment>
<feature type="region of interest" description="Disordered" evidence="10">
    <location>
        <begin position="52"/>
        <end position="103"/>
    </location>
</feature>
<sequence>MTIALKESWGLNLQKIIVKVPMVRSSADAAIAIINPPKSAAATGLLTGVLEGQGEDSDDNDDDIARLGADVKNNDGTKKKRKRNNKKKTKKVSQNQQTAPPRVPLTDLFLGRQYPEGQIVKYSIKDDNLKRTTVGELRQLAAVDNMDNDFLKDYRKAAEVHRQVRHYAQTIAKPGMSMTRLAEEIDDSVRALVGHEGLETGDALKAGLAFPTGLCLNNVGAHWTPNAGAKEVILQHDDVLKVDFGVHVNGRIVDSAFTVAANPIYDNLLASVKAATNTGLKEAGIDARIDHISEMIQEVMESYEVEIRGKIIPVKAVRNITGHNILRYHIHGDKQVPFVKTKTTQRMEEGDIFAIETFGSTGKAYLHDDVGVYGYGRNEHVSATGLHHTSAKSLLKTIDQNFGTLVFARRQLERLPGVEKYHLGMRTLVNSGIVEAYAPLVDVPGSFIAQFEHTVLLRPNCKEVISRGDDY</sequence>
<evidence type="ECO:0000256" key="4">
    <source>
        <dbReference type="ARBA" id="ARBA00022490"/>
    </source>
</evidence>
<feature type="binding site" evidence="8">
    <location>
        <position position="254"/>
    </location>
    <ligand>
        <name>a divalent metal cation</name>
        <dbReference type="ChEBI" id="CHEBI:60240"/>
        <label>2</label>
        <note>catalytic</note>
    </ligand>
</feature>
<feature type="binding site" evidence="8">
    <location>
        <position position="331"/>
    </location>
    <ligand>
        <name>substrate</name>
    </ligand>
</feature>
<organism evidence="12 13">
    <name type="scientific">Alternaria burnsii</name>
    <dbReference type="NCBI Taxonomy" id="1187904"/>
    <lineage>
        <taxon>Eukaryota</taxon>
        <taxon>Fungi</taxon>
        <taxon>Dikarya</taxon>
        <taxon>Ascomycota</taxon>
        <taxon>Pezizomycotina</taxon>
        <taxon>Dothideomycetes</taxon>
        <taxon>Pleosporomycetidae</taxon>
        <taxon>Pleosporales</taxon>
        <taxon>Pleosporineae</taxon>
        <taxon>Pleosporaceae</taxon>
        <taxon>Alternaria</taxon>
        <taxon>Alternaria sect. Alternaria</taxon>
    </lineage>
</organism>
<feature type="binding site" evidence="8">
    <location>
        <position position="452"/>
    </location>
    <ligand>
        <name>a divalent metal cation</name>
        <dbReference type="ChEBI" id="CHEBI:60240"/>
        <label>1</label>
    </ligand>
</feature>
<dbReference type="CDD" id="cd01088">
    <property type="entry name" value="MetAP2"/>
    <property type="match status" value="1"/>
</dbReference>